<dbReference type="Pfam" id="PF00942">
    <property type="entry name" value="CBM_3"/>
    <property type="match status" value="1"/>
</dbReference>
<dbReference type="InterPro" id="IPR036966">
    <property type="entry name" value="CBM3_sf"/>
</dbReference>
<dbReference type="RefSeq" id="WP_224034174.1">
    <property type="nucleotide sequence ID" value="NZ_AP024849.1"/>
</dbReference>
<keyword evidence="4" id="KW-0624">Polysaccharide degradation</keyword>
<dbReference type="InterPro" id="IPR005102">
    <property type="entry name" value="Carbo-bd_X2"/>
</dbReference>
<evidence type="ECO:0000313" key="8">
    <source>
        <dbReference type="Proteomes" id="UP000824633"/>
    </source>
</evidence>
<dbReference type="Pfam" id="PF03442">
    <property type="entry name" value="CBM_X2"/>
    <property type="match status" value="2"/>
</dbReference>
<dbReference type="InterPro" id="IPR014756">
    <property type="entry name" value="Ig_E-set"/>
</dbReference>
<feature type="signal peptide" evidence="5">
    <location>
        <begin position="1"/>
        <end position="26"/>
    </location>
</feature>
<gene>
    <name evidence="7" type="ORF">psyc5s11_39290</name>
</gene>
<dbReference type="Pfam" id="PF00963">
    <property type="entry name" value="Cohesin"/>
    <property type="match status" value="1"/>
</dbReference>
<dbReference type="PROSITE" id="PS51172">
    <property type="entry name" value="CBM3"/>
    <property type="match status" value="1"/>
</dbReference>
<dbReference type="InterPro" id="IPR001956">
    <property type="entry name" value="CBM3"/>
</dbReference>
<protein>
    <recommendedName>
        <fullName evidence="6">CBM3 domain-containing protein</fullName>
    </recommendedName>
</protein>
<dbReference type="Gene3D" id="2.60.40.680">
    <property type="match status" value="1"/>
</dbReference>
<evidence type="ECO:0000259" key="6">
    <source>
        <dbReference type="PROSITE" id="PS51172"/>
    </source>
</evidence>
<dbReference type="SUPFAM" id="SSF49384">
    <property type="entry name" value="Carbohydrate-binding domain"/>
    <property type="match status" value="2"/>
</dbReference>
<keyword evidence="8" id="KW-1185">Reference proteome</keyword>
<dbReference type="InterPro" id="IPR008965">
    <property type="entry name" value="CBM2/CBM3_carb-bd_dom_sf"/>
</dbReference>
<dbReference type="Proteomes" id="UP000824633">
    <property type="component" value="Chromosome"/>
</dbReference>
<dbReference type="Gene3D" id="2.60.40.10">
    <property type="entry name" value="Immunoglobulins"/>
    <property type="match status" value="2"/>
</dbReference>
<dbReference type="SUPFAM" id="SSF81296">
    <property type="entry name" value="E set domains"/>
    <property type="match status" value="2"/>
</dbReference>
<dbReference type="InterPro" id="IPR002102">
    <property type="entry name" value="Cohesin_dom"/>
</dbReference>
<keyword evidence="2" id="KW-0136">Cellulose degradation</keyword>
<feature type="domain" description="CBM3" evidence="6">
    <location>
        <begin position="29"/>
        <end position="180"/>
    </location>
</feature>
<evidence type="ECO:0000313" key="7">
    <source>
        <dbReference type="EMBL" id="BCZ47862.1"/>
    </source>
</evidence>
<dbReference type="CDD" id="cd08548">
    <property type="entry name" value="Type_I_cohesin_like"/>
    <property type="match status" value="1"/>
</dbReference>
<sequence>MKRLKIFTIMAAAVISASLYSAPGFAANTNSKMGLELTNVSAQASTNSITGTYKVTNTGSETINLSDVKIRYYYTNDNKKGEEFHCYSANITNQYKDITTYVKGTVVKMESPIENADTYIEISFDSAAGTITPGDTVSIQSALTNSEWSNYNQSNDYSYNKAGNVTVLVNNIVTWGTLPDKGSVTDSKLSETNVVVNKTSLSDININMELNGNTFEGITDLIKDTDYKVNAAGSVVIKQNYLSKLPAGDKILTFNFSKGAAQKLNISVIDSDEIDSLITTTSGVYYKNNKADIDVGMTLNGNTLVDIKNKDVILKAGTDYILNGNIVTLKQAYLDTLVDGQATDLTFNFSKGKSKTFVVTSGQISQNLIAGIGKIEAKPGDTINLPVTLTGTPEAGIANFGYRIKYDPNVVEVVKVEAGTAITNPSVNFVYGVYPDTKIISVIFMDNAMNDTETIKTDGVLTNIQLKIKDTAAKGSTAIEFNNDDHSFYDINGKELKVDFASGSINIK</sequence>
<evidence type="ECO:0000256" key="1">
    <source>
        <dbReference type="ARBA" id="ARBA00022729"/>
    </source>
</evidence>
<organism evidence="7 8">
    <name type="scientific">Clostridium gelidum</name>
    <dbReference type="NCBI Taxonomy" id="704125"/>
    <lineage>
        <taxon>Bacteria</taxon>
        <taxon>Bacillati</taxon>
        <taxon>Bacillota</taxon>
        <taxon>Clostridia</taxon>
        <taxon>Eubacteriales</taxon>
        <taxon>Clostridiaceae</taxon>
        <taxon>Clostridium</taxon>
    </lineage>
</organism>
<dbReference type="SMART" id="SM01067">
    <property type="entry name" value="CBM_3"/>
    <property type="match status" value="1"/>
</dbReference>
<dbReference type="InterPro" id="IPR013783">
    <property type="entry name" value="Ig-like_fold"/>
</dbReference>
<proteinExistence type="predicted"/>
<evidence type="ECO:0000256" key="2">
    <source>
        <dbReference type="ARBA" id="ARBA00023001"/>
    </source>
</evidence>
<evidence type="ECO:0000256" key="4">
    <source>
        <dbReference type="ARBA" id="ARBA00023326"/>
    </source>
</evidence>
<evidence type="ECO:0000256" key="3">
    <source>
        <dbReference type="ARBA" id="ARBA00023277"/>
    </source>
</evidence>
<name>A0ABN6J0V1_9CLOT</name>
<reference evidence="8" key="1">
    <citation type="submission" date="2021-07" db="EMBL/GenBank/DDBJ databases">
        <title>Complete genome sequencing of a Clostridium isolate.</title>
        <authorList>
            <person name="Ueki A."/>
            <person name="Tonouchi A."/>
        </authorList>
    </citation>
    <scope>NUCLEOTIDE SEQUENCE [LARGE SCALE GENOMIC DNA]</scope>
    <source>
        <strain evidence="8">C5S11</strain>
    </source>
</reference>
<keyword evidence="1 5" id="KW-0732">Signal</keyword>
<dbReference type="Gene3D" id="2.60.40.710">
    <property type="entry name" value="Endoglucanase-like"/>
    <property type="match status" value="1"/>
</dbReference>
<evidence type="ECO:0000256" key="5">
    <source>
        <dbReference type="SAM" id="SignalP"/>
    </source>
</evidence>
<dbReference type="EMBL" id="AP024849">
    <property type="protein sequence ID" value="BCZ47862.1"/>
    <property type="molecule type" value="Genomic_DNA"/>
</dbReference>
<feature type="chain" id="PRO_5045863739" description="CBM3 domain-containing protein" evidence="5">
    <location>
        <begin position="27"/>
        <end position="508"/>
    </location>
</feature>
<accession>A0ABN6J0V1</accession>
<keyword evidence="3" id="KW-0119">Carbohydrate metabolism</keyword>